<dbReference type="CDD" id="cd00067">
    <property type="entry name" value="GAL4"/>
    <property type="match status" value="1"/>
</dbReference>
<evidence type="ECO:0000313" key="4">
    <source>
        <dbReference type="EMBL" id="RIB24593.1"/>
    </source>
</evidence>
<evidence type="ECO:0000256" key="1">
    <source>
        <dbReference type="ARBA" id="ARBA00023242"/>
    </source>
</evidence>
<gene>
    <name evidence="4" type="ORF">C2G38_2168158</name>
</gene>
<protein>
    <recommendedName>
        <fullName evidence="3">Zn(2)-C6 fungal-type domain-containing protein</fullName>
    </recommendedName>
</protein>
<evidence type="ECO:0000259" key="3">
    <source>
        <dbReference type="PROSITE" id="PS00463"/>
    </source>
</evidence>
<dbReference type="PROSITE" id="PS00463">
    <property type="entry name" value="ZN2_CY6_FUNGAL_1"/>
    <property type="match status" value="1"/>
</dbReference>
<dbReference type="Gene3D" id="4.10.240.10">
    <property type="entry name" value="Zn(2)-C6 fungal-type DNA-binding domain"/>
    <property type="match status" value="1"/>
</dbReference>
<dbReference type="PANTHER" id="PTHR31668">
    <property type="entry name" value="GLUCOSE TRANSPORT TRANSCRIPTION REGULATOR RGT1-RELATED-RELATED"/>
    <property type="match status" value="1"/>
</dbReference>
<feature type="compositionally biased region" description="Basic and acidic residues" evidence="2">
    <location>
        <begin position="62"/>
        <end position="71"/>
    </location>
</feature>
<evidence type="ECO:0000256" key="2">
    <source>
        <dbReference type="SAM" id="MobiDB-lite"/>
    </source>
</evidence>
<sequence>MRENYVKRACSRCKVKKIRCVKEDGLDCKTCIGKKVECVPQGDAKKRGPKPRPPAAPSSKSSEIETNEHLSRLSQNDQLPEKGHKQYQLFMTKKTMINGDNGGYYESGQNHQLFNRISTQVDVDQSFMINGGNSHPNFYPTQQDDSVTEFITELNKSSTMEEMPQKHFEQPSKDTSFHLNQKLTPESIQNGLSQVGENKDHNVIVQDWNDYWTNHLKEKGL</sequence>
<reference evidence="4 5" key="1">
    <citation type="submission" date="2018-06" db="EMBL/GenBank/DDBJ databases">
        <title>Comparative genomics reveals the genomic features of Rhizophagus irregularis, R. cerebriforme, R. diaphanum and Gigaspora rosea, and their symbiotic lifestyle signature.</title>
        <authorList>
            <person name="Morin E."/>
            <person name="San Clemente H."/>
            <person name="Chen E.C.H."/>
            <person name="De La Providencia I."/>
            <person name="Hainaut M."/>
            <person name="Kuo A."/>
            <person name="Kohler A."/>
            <person name="Murat C."/>
            <person name="Tang N."/>
            <person name="Roy S."/>
            <person name="Loubradou J."/>
            <person name="Henrissat B."/>
            <person name="Grigoriev I.V."/>
            <person name="Corradi N."/>
            <person name="Roux C."/>
            <person name="Martin F.M."/>
        </authorList>
    </citation>
    <scope>NUCLEOTIDE SEQUENCE [LARGE SCALE GENOMIC DNA]</scope>
    <source>
        <strain evidence="4 5">DAOM 194757</strain>
    </source>
</reference>
<organism evidence="4 5">
    <name type="scientific">Gigaspora rosea</name>
    <dbReference type="NCBI Taxonomy" id="44941"/>
    <lineage>
        <taxon>Eukaryota</taxon>
        <taxon>Fungi</taxon>
        <taxon>Fungi incertae sedis</taxon>
        <taxon>Mucoromycota</taxon>
        <taxon>Glomeromycotina</taxon>
        <taxon>Glomeromycetes</taxon>
        <taxon>Diversisporales</taxon>
        <taxon>Gigasporaceae</taxon>
        <taxon>Gigaspora</taxon>
    </lineage>
</organism>
<dbReference type="InterPro" id="IPR050797">
    <property type="entry name" value="Carb_Metab_Trans_Reg"/>
</dbReference>
<dbReference type="AlphaFoldDB" id="A0A397VX91"/>
<dbReference type="OrthoDB" id="4161332at2759"/>
<keyword evidence="5" id="KW-1185">Reference proteome</keyword>
<dbReference type="SUPFAM" id="SSF57701">
    <property type="entry name" value="Zn2/Cys6 DNA-binding domain"/>
    <property type="match status" value="1"/>
</dbReference>
<feature type="region of interest" description="Disordered" evidence="2">
    <location>
        <begin position="41"/>
        <end position="81"/>
    </location>
</feature>
<dbReference type="InterPro" id="IPR036864">
    <property type="entry name" value="Zn2-C6_fun-type_DNA-bd_sf"/>
</dbReference>
<keyword evidence="1" id="KW-0539">Nucleus</keyword>
<name>A0A397VX91_9GLOM</name>
<dbReference type="Proteomes" id="UP000266673">
    <property type="component" value="Unassembled WGS sequence"/>
</dbReference>
<dbReference type="GO" id="GO:0008270">
    <property type="term" value="F:zinc ion binding"/>
    <property type="evidence" value="ECO:0007669"/>
    <property type="project" value="InterPro"/>
</dbReference>
<dbReference type="EMBL" id="QKWP01000210">
    <property type="protein sequence ID" value="RIB24593.1"/>
    <property type="molecule type" value="Genomic_DNA"/>
</dbReference>
<proteinExistence type="predicted"/>
<evidence type="ECO:0000313" key="5">
    <source>
        <dbReference type="Proteomes" id="UP000266673"/>
    </source>
</evidence>
<dbReference type="InterPro" id="IPR001138">
    <property type="entry name" value="Zn2Cys6_DnaBD"/>
</dbReference>
<comment type="caution">
    <text evidence="4">The sequence shown here is derived from an EMBL/GenBank/DDBJ whole genome shotgun (WGS) entry which is preliminary data.</text>
</comment>
<accession>A0A397VX91</accession>
<dbReference type="GO" id="GO:0000981">
    <property type="term" value="F:DNA-binding transcription factor activity, RNA polymerase II-specific"/>
    <property type="evidence" value="ECO:0007669"/>
    <property type="project" value="InterPro"/>
</dbReference>
<feature type="domain" description="Zn(2)-C6 fungal-type" evidence="3">
    <location>
        <begin position="9"/>
        <end position="38"/>
    </location>
</feature>